<keyword evidence="1" id="KW-0472">Membrane</keyword>
<feature type="transmembrane region" description="Helical" evidence="1">
    <location>
        <begin position="318"/>
        <end position="339"/>
    </location>
</feature>
<feature type="transmembrane region" description="Helical" evidence="1">
    <location>
        <begin position="153"/>
        <end position="178"/>
    </location>
</feature>
<feature type="transmembrane region" description="Helical" evidence="1">
    <location>
        <begin position="111"/>
        <end position="132"/>
    </location>
</feature>
<dbReference type="RefSeq" id="WP_144351275.1">
    <property type="nucleotide sequence ID" value="NZ_CP036259.1"/>
</dbReference>
<feature type="transmembrane region" description="Helical" evidence="1">
    <location>
        <begin position="437"/>
        <end position="459"/>
    </location>
</feature>
<keyword evidence="1" id="KW-1133">Transmembrane helix</keyword>
<dbReference type="PANTHER" id="PTHR41983:SF2">
    <property type="entry name" value="SHORT-CHAIN FATTY ACID TRANSPORTER-RELATED"/>
    <property type="match status" value="1"/>
</dbReference>
<evidence type="ECO:0000256" key="1">
    <source>
        <dbReference type="SAM" id="Phobius"/>
    </source>
</evidence>
<feature type="transmembrane region" description="Helical" evidence="1">
    <location>
        <begin position="63"/>
        <end position="87"/>
    </location>
</feature>
<proteinExistence type="predicted"/>
<reference evidence="2 3" key="1">
    <citation type="submission" date="2019-02" db="EMBL/GenBank/DDBJ databases">
        <title>Closed genome of Sporomusa termitida DSM 4440.</title>
        <authorList>
            <person name="Poehlein A."/>
            <person name="Daniel R."/>
        </authorList>
    </citation>
    <scope>NUCLEOTIDE SEQUENCE [LARGE SCALE GENOMIC DNA]</scope>
    <source>
        <strain evidence="2 3">DSM 4440</strain>
    </source>
</reference>
<evidence type="ECO:0000313" key="2">
    <source>
        <dbReference type="EMBL" id="QDR81826.1"/>
    </source>
</evidence>
<evidence type="ECO:0000313" key="3">
    <source>
        <dbReference type="Proteomes" id="UP000320776"/>
    </source>
</evidence>
<feature type="transmembrane region" description="Helical" evidence="1">
    <location>
        <begin position="198"/>
        <end position="222"/>
    </location>
</feature>
<dbReference type="EMBL" id="CP036259">
    <property type="protein sequence ID" value="QDR81826.1"/>
    <property type="molecule type" value="Genomic_DNA"/>
</dbReference>
<keyword evidence="1" id="KW-0812">Transmembrane</keyword>
<protein>
    <submittedName>
        <fullName evidence="2">Short-chain fatty acid transporter</fullName>
    </submittedName>
</protein>
<dbReference type="Proteomes" id="UP000320776">
    <property type="component" value="Chromosome"/>
</dbReference>
<keyword evidence="3" id="KW-1185">Reference proteome</keyword>
<feature type="transmembrane region" description="Helical" evidence="1">
    <location>
        <begin position="33"/>
        <end position="51"/>
    </location>
</feature>
<dbReference type="GO" id="GO:0005886">
    <property type="term" value="C:plasma membrane"/>
    <property type="evidence" value="ECO:0007669"/>
    <property type="project" value="TreeGrafter"/>
</dbReference>
<dbReference type="AlphaFoldDB" id="A0A517DX54"/>
<dbReference type="Pfam" id="PF02667">
    <property type="entry name" value="SCFA_trans"/>
    <property type="match status" value="1"/>
</dbReference>
<dbReference type="OrthoDB" id="9342495at2"/>
<feature type="transmembrane region" description="Helical" evidence="1">
    <location>
        <begin position="263"/>
        <end position="282"/>
    </location>
</feature>
<dbReference type="PANTHER" id="PTHR41983">
    <property type="entry name" value="SHORT-CHAIN FATTY ACID TRANSPORTER-RELATED"/>
    <property type="match status" value="1"/>
</dbReference>
<feature type="transmembrane region" description="Helical" evidence="1">
    <location>
        <begin position="351"/>
        <end position="376"/>
    </location>
</feature>
<organism evidence="2 3">
    <name type="scientific">Sporomusa termitida</name>
    <dbReference type="NCBI Taxonomy" id="2377"/>
    <lineage>
        <taxon>Bacteria</taxon>
        <taxon>Bacillati</taxon>
        <taxon>Bacillota</taxon>
        <taxon>Negativicutes</taxon>
        <taxon>Selenomonadales</taxon>
        <taxon>Sporomusaceae</taxon>
        <taxon>Sporomusa</taxon>
    </lineage>
</organism>
<dbReference type="KEGG" id="sted:SPTER_32420"/>
<name>A0A517DX54_9FIRM</name>
<sequence length="463" mass="51266">MAGLSSANRSEKNTSRRLVDRFTEWSLNWVPDSMVFVLALTVIVYLMALVFTDHGPVELVDDFASGFWLLLTFAMQMCLMMISGFVVADSKFVKSGIIKLVDWPKTPKRTMLMFCLVVGVVCWFHWGIGLMLSIVMGKQIAVRKRGLGIHYPFLAAVAYSTQCIMANGVSQAAPLLMATPGNFLEKTVGGLIPLTQTALSPFLMTFMVIQLFAIPLLVMYLLPKKENAVELDEALASEFAHVPPATGDVKDLRPAERWERSPVLPTLLALVMLFWVAKFFWLNGVRKLDLNMVNFTFFAMGLLLHRTPQSFISSVKQGVNTTFGVIIQFPLYAGIFGIISNSGLAGVITHWFISISTTETYALIVVIYTSMMDFFVPSGGSKFVIEAPYILSAGQHLGVPAHHVVNAYSTGAQLANNIQPFWALAYLAAFKLKFQDILPYTFLFFVLSGIMATIAFLVFPTGL</sequence>
<gene>
    <name evidence="2" type="primary">atoE_1</name>
    <name evidence="2" type="ORF">SPTER_32420</name>
</gene>
<accession>A0A517DX54</accession>
<dbReference type="InterPro" id="IPR006160">
    <property type="entry name" value="SCFA_transpt_AtoE"/>
</dbReference>